<feature type="binding site" evidence="8">
    <location>
        <position position="198"/>
    </location>
    <ligand>
        <name>substrate</name>
    </ligand>
</feature>
<keyword evidence="11" id="KW-0489">Methyltransferase</keyword>
<evidence type="ECO:0000256" key="7">
    <source>
        <dbReference type="HAMAP-Rule" id="MF_00259"/>
    </source>
</evidence>
<evidence type="ECO:0000256" key="5">
    <source>
        <dbReference type="ARBA" id="ARBA00031395"/>
    </source>
</evidence>
<dbReference type="Gene3D" id="4.10.1250.10">
    <property type="entry name" value="Aminomethyltransferase fragment"/>
    <property type="match status" value="1"/>
</dbReference>
<dbReference type="GO" id="GO:0032259">
    <property type="term" value="P:methylation"/>
    <property type="evidence" value="ECO:0007669"/>
    <property type="project" value="UniProtKB-KW"/>
</dbReference>
<dbReference type="InterPro" id="IPR013977">
    <property type="entry name" value="GcvT_C"/>
</dbReference>
<dbReference type="Gene3D" id="3.30.1360.120">
    <property type="entry name" value="Probable tRNA modification gtpase trme, domain 1"/>
    <property type="match status" value="1"/>
</dbReference>
<comment type="function">
    <text evidence="7">The glycine cleavage system catalyzes the degradation of glycine.</text>
</comment>
<dbReference type="SUPFAM" id="SSF103025">
    <property type="entry name" value="Folate-binding domain"/>
    <property type="match status" value="1"/>
</dbReference>
<keyword evidence="3 7" id="KW-0032">Aminotransferase</keyword>
<dbReference type="NCBIfam" id="NF001567">
    <property type="entry name" value="PRK00389.1"/>
    <property type="match status" value="1"/>
</dbReference>
<evidence type="ECO:0000256" key="1">
    <source>
        <dbReference type="ARBA" id="ARBA00008609"/>
    </source>
</evidence>
<evidence type="ECO:0000256" key="6">
    <source>
        <dbReference type="ARBA" id="ARBA00047665"/>
    </source>
</evidence>
<keyword evidence="4 7" id="KW-0808">Transferase</keyword>
<evidence type="ECO:0000313" key="11">
    <source>
        <dbReference type="EMBL" id="STY70069.1"/>
    </source>
</evidence>
<dbReference type="PANTHER" id="PTHR43757:SF2">
    <property type="entry name" value="AMINOMETHYLTRANSFERASE, MITOCHONDRIAL"/>
    <property type="match status" value="1"/>
</dbReference>
<dbReference type="HAMAP" id="MF_00259">
    <property type="entry name" value="GcvT"/>
    <property type="match status" value="1"/>
</dbReference>
<dbReference type="InterPro" id="IPR006223">
    <property type="entry name" value="GcvT"/>
</dbReference>
<dbReference type="Gene3D" id="3.30.70.1400">
    <property type="entry name" value="Aminomethyltransferase beta-barrel domains"/>
    <property type="match status" value="1"/>
</dbReference>
<comment type="similarity">
    <text evidence="1 7">Belongs to the GcvT family.</text>
</comment>
<dbReference type="SUPFAM" id="SSF101790">
    <property type="entry name" value="Aminomethyltransferase beta-barrel domain"/>
    <property type="match status" value="1"/>
</dbReference>
<protein>
    <recommendedName>
        <fullName evidence="2 7">Aminomethyltransferase</fullName>
        <ecNumber evidence="2 7">2.1.2.10</ecNumber>
    </recommendedName>
    <alternativeName>
        <fullName evidence="5 7">Glycine cleavage system T protein</fullName>
    </alternativeName>
</protein>
<dbReference type="Pfam" id="PF08669">
    <property type="entry name" value="GCV_T_C"/>
    <property type="match status" value="1"/>
</dbReference>
<dbReference type="GO" id="GO:0019464">
    <property type="term" value="P:glycine decarboxylation via glycine cleavage system"/>
    <property type="evidence" value="ECO:0007669"/>
    <property type="project" value="UniProtKB-UniRule"/>
</dbReference>
<sequence length="363" mass="40297">MDLLKTPLYEEHLKCHGKMVEFAGYSLPVQYATGVIKEHLAVRTACGLFDVSHMGEIICEGEDALANINMLLSNDYTDLDINHARYSPMCNEQGGVVDDLIVYKQHEHKYFIVVNAANKDKDFAWMKAHAFGDVKFSDVSAEYAQLALQGPKSEHILAQVTDEKNIPQKYYTCIFDAKIDDIDCIISRTGYTGEDGFEIYVASKYAPAIWNLLLENGKEDGLIPCGLGARDTLRLEAAMPLYGHEMNDEISPKEAGLGIFVKMDKPDFIGKSALEQKGAPTRRRVGLKVTGKGIIREAQDVYIDGEKIGVTTSGTHCPYLKQAVALAIVDVAHKDVGTKVQVDVRGRMVEAEIVKLPFYKRSK</sequence>
<accession>A0A378NQX6</accession>
<dbReference type="PIRSF" id="PIRSF006487">
    <property type="entry name" value="GcvT"/>
    <property type="match status" value="1"/>
</dbReference>
<dbReference type="AlphaFoldDB" id="A0A378NQX6"/>
<feature type="domain" description="Aminomethyltransferase C-terminal" evidence="10">
    <location>
        <begin position="282"/>
        <end position="360"/>
    </location>
</feature>
<evidence type="ECO:0000259" key="9">
    <source>
        <dbReference type="Pfam" id="PF01571"/>
    </source>
</evidence>
<dbReference type="Pfam" id="PF01571">
    <property type="entry name" value="GCV_T"/>
    <property type="match status" value="1"/>
</dbReference>
<gene>
    <name evidence="7 11" type="primary">gcvT</name>
    <name evidence="11" type="ORF">NCTC10571_00169</name>
</gene>
<evidence type="ECO:0000259" key="10">
    <source>
        <dbReference type="Pfam" id="PF08669"/>
    </source>
</evidence>
<evidence type="ECO:0000256" key="2">
    <source>
        <dbReference type="ARBA" id="ARBA00012616"/>
    </source>
</evidence>
<organism evidence="11 12">
    <name type="scientific">Megamonas hypermegale</name>
    <dbReference type="NCBI Taxonomy" id="158847"/>
    <lineage>
        <taxon>Bacteria</taxon>
        <taxon>Bacillati</taxon>
        <taxon>Bacillota</taxon>
        <taxon>Negativicutes</taxon>
        <taxon>Selenomonadales</taxon>
        <taxon>Selenomonadaceae</taxon>
        <taxon>Megamonas</taxon>
    </lineage>
</organism>
<dbReference type="PANTHER" id="PTHR43757">
    <property type="entry name" value="AMINOMETHYLTRANSFERASE"/>
    <property type="match status" value="1"/>
</dbReference>
<dbReference type="RefSeq" id="WP_115150850.1">
    <property type="nucleotide sequence ID" value="NZ_UGPP01000001.1"/>
</dbReference>
<dbReference type="InterPro" id="IPR029043">
    <property type="entry name" value="GcvT/YgfZ_C"/>
</dbReference>
<dbReference type="GO" id="GO:0004047">
    <property type="term" value="F:aminomethyltransferase activity"/>
    <property type="evidence" value="ECO:0007669"/>
    <property type="project" value="UniProtKB-UniRule"/>
</dbReference>
<reference evidence="11 12" key="1">
    <citation type="submission" date="2018-06" db="EMBL/GenBank/DDBJ databases">
        <authorList>
            <consortium name="Pathogen Informatics"/>
            <person name="Doyle S."/>
        </authorList>
    </citation>
    <scope>NUCLEOTIDE SEQUENCE [LARGE SCALE GENOMIC DNA]</scope>
    <source>
        <strain evidence="11 12">NCTC10571</strain>
    </source>
</reference>
<evidence type="ECO:0000256" key="4">
    <source>
        <dbReference type="ARBA" id="ARBA00022679"/>
    </source>
</evidence>
<evidence type="ECO:0000313" key="12">
    <source>
        <dbReference type="Proteomes" id="UP000255234"/>
    </source>
</evidence>
<dbReference type="InterPro" id="IPR028896">
    <property type="entry name" value="GcvT/YgfZ/DmdA"/>
</dbReference>
<dbReference type="STRING" id="1122216.GCA_000423385_01379"/>
<dbReference type="GO" id="GO:0008483">
    <property type="term" value="F:transaminase activity"/>
    <property type="evidence" value="ECO:0007669"/>
    <property type="project" value="UniProtKB-KW"/>
</dbReference>
<evidence type="ECO:0000256" key="3">
    <source>
        <dbReference type="ARBA" id="ARBA00022576"/>
    </source>
</evidence>
<evidence type="ECO:0000256" key="8">
    <source>
        <dbReference type="PIRSR" id="PIRSR006487-1"/>
    </source>
</evidence>
<dbReference type="GO" id="GO:0005829">
    <property type="term" value="C:cytosol"/>
    <property type="evidence" value="ECO:0007669"/>
    <property type="project" value="TreeGrafter"/>
</dbReference>
<dbReference type="Proteomes" id="UP000255234">
    <property type="component" value="Unassembled WGS sequence"/>
</dbReference>
<dbReference type="InterPro" id="IPR022903">
    <property type="entry name" value="GcvT_bac"/>
</dbReference>
<comment type="catalytic activity">
    <reaction evidence="6 7">
        <text>N(6)-[(R)-S(8)-aminomethyldihydrolipoyl]-L-lysyl-[protein] + (6S)-5,6,7,8-tetrahydrofolate = N(6)-[(R)-dihydrolipoyl]-L-lysyl-[protein] + (6R)-5,10-methylene-5,6,7,8-tetrahydrofolate + NH4(+)</text>
        <dbReference type="Rhea" id="RHEA:16945"/>
        <dbReference type="Rhea" id="RHEA-COMP:10475"/>
        <dbReference type="Rhea" id="RHEA-COMP:10492"/>
        <dbReference type="ChEBI" id="CHEBI:15636"/>
        <dbReference type="ChEBI" id="CHEBI:28938"/>
        <dbReference type="ChEBI" id="CHEBI:57453"/>
        <dbReference type="ChEBI" id="CHEBI:83100"/>
        <dbReference type="ChEBI" id="CHEBI:83143"/>
        <dbReference type="EC" id="2.1.2.10"/>
    </reaction>
</comment>
<dbReference type="GO" id="GO:0005960">
    <property type="term" value="C:glycine cleavage complex"/>
    <property type="evidence" value="ECO:0007669"/>
    <property type="project" value="InterPro"/>
</dbReference>
<dbReference type="GO" id="GO:0008168">
    <property type="term" value="F:methyltransferase activity"/>
    <property type="evidence" value="ECO:0007669"/>
    <property type="project" value="UniProtKB-KW"/>
</dbReference>
<feature type="domain" description="GCVT N-terminal" evidence="9">
    <location>
        <begin position="8"/>
        <end position="265"/>
    </location>
</feature>
<comment type="subunit">
    <text evidence="7">The glycine cleavage system is composed of four proteins: P, T, L and H.</text>
</comment>
<name>A0A378NQX6_9FIRM</name>
<dbReference type="InterPro" id="IPR006222">
    <property type="entry name" value="GCVT_N"/>
</dbReference>
<dbReference type="FunFam" id="3.30.70.1400:FF:000001">
    <property type="entry name" value="Aminomethyltransferase"/>
    <property type="match status" value="1"/>
</dbReference>
<dbReference type="FunFam" id="2.40.30.110:FF:000003">
    <property type="entry name" value="Aminomethyltransferase"/>
    <property type="match status" value="1"/>
</dbReference>
<dbReference type="Gene3D" id="2.40.30.110">
    <property type="entry name" value="Aminomethyltransferase beta-barrel domains"/>
    <property type="match status" value="1"/>
</dbReference>
<proteinExistence type="inferred from homology"/>
<dbReference type="EMBL" id="UGPP01000001">
    <property type="protein sequence ID" value="STY70069.1"/>
    <property type="molecule type" value="Genomic_DNA"/>
</dbReference>
<dbReference type="EC" id="2.1.2.10" evidence="2 7"/>
<dbReference type="InterPro" id="IPR027266">
    <property type="entry name" value="TrmE/GcvT-like"/>
</dbReference>
<dbReference type="NCBIfam" id="TIGR00528">
    <property type="entry name" value="gcvT"/>
    <property type="match status" value="1"/>
</dbReference>